<dbReference type="PANTHER" id="PTHR11088">
    <property type="entry name" value="TRNA DIMETHYLALLYLTRANSFERASE"/>
    <property type="match status" value="1"/>
</dbReference>
<feature type="region of interest" description="Interaction with substrate tRNA" evidence="10">
    <location>
        <begin position="38"/>
        <end position="41"/>
    </location>
</feature>
<evidence type="ECO:0000256" key="9">
    <source>
        <dbReference type="ARBA" id="ARBA00049563"/>
    </source>
</evidence>
<feature type="site" description="Interaction with substrate tRNA" evidence="10">
    <location>
        <position position="104"/>
    </location>
</feature>
<evidence type="ECO:0000313" key="14">
    <source>
        <dbReference type="EMBL" id="RHW39503.1"/>
    </source>
</evidence>
<keyword evidence="15" id="KW-1185">Reference proteome</keyword>
<evidence type="ECO:0000256" key="10">
    <source>
        <dbReference type="HAMAP-Rule" id="MF_00185"/>
    </source>
</evidence>
<evidence type="ECO:0000256" key="12">
    <source>
        <dbReference type="RuleBase" id="RU003784"/>
    </source>
</evidence>
<dbReference type="RefSeq" id="WP_118874515.1">
    <property type="nucleotide sequence ID" value="NZ_QWEI01000001.1"/>
</dbReference>
<dbReference type="HAMAP" id="MF_00185">
    <property type="entry name" value="IPP_trans"/>
    <property type="match status" value="1"/>
</dbReference>
<comment type="cofactor">
    <cofactor evidence="1 10">
        <name>Mg(2+)</name>
        <dbReference type="ChEBI" id="CHEBI:18420"/>
    </cofactor>
</comment>
<dbReference type="NCBIfam" id="TIGR00174">
    <property type="entry name" value="miaA"/>
    <property type="match status" value="1"/>
</dbReference>
<evidence type="ECO:0000256" key="1">
    <source>
        <dbReference type="ARBA" id="ARBA00001946"/>
    </source>
</evidence>
<dbReference type="Gene3D" id="3.40.50.300">
    <property type="entry name" value="P-loop containing nucleotide triphosphate hydrolases"/>
    <property type="match status" value="1"/>
</dbReference>
<evidence type="ECO:0000313" key="15">
    <source>
        <dbReference type="Proteomes" id="UP000265692"/>
    </source>
</evidence>
<protein>
    <recommendedName>
        <fullName evidence="10">tRNA dimethylallyltransferase</fullName>
        <ecNumber evidence="10">2.5.1.75</ecNumber>
    </recommendedName>
    <alternativeName>
        <fullName evidence="10">Dimethylallyl diphosphate:tRNA dimethylallyltransferase</fullName>
        <shortName evidence="10">DMAPP:tRNA dimethylallyltransferase</shortName>
        <shortName evidence="10">DMATase</shortName>
    </alternativeName>
    <alternativeName>
        <fullName evidence="10">Isopentenyl-diphosphate:tRNA isopentenyltransferase</fullName>
        <shortName evidence="10">IPP transferase</shortName>
        <shortName evidence="10">IPPT</shortName>
        <shortName evidence="10">IPTase</shortName>
    </alternativeName>
</protein>
<reference evidence="14 15" key="1">
    <citation type="submission" date="2018-08" db="EMBL/GenBank/DDBJ databases">
        <title>Lysinibacillus sp. YLB-03 draft genome sequence.</title>
        <authorList>
            <person name="Yu L."/>
        </authorList>
    </citation>
    <scope>NUCLEOTIDE SEQUENCE [LARGE SCALE GENOMIC DNA]</scope>
    <source>
        <strain evidence="14 15">YLB-03</strain>
    </source>
</reference>
<feature type="binding site" evidence="10">
    <location>
        <begin position="15"/>
        <end position="20"/>
    </location>
    <ligand>
        <name>substrate</name>
    </ligand>
</feature>
<dbReference type="Proteomes" id="UP000265692">
    <property type="component" value="Unassembled WGS sequence"/>
</dbReference>
<dbReference type="Pfam" id="PF01715">
    <property type="entry name" value="IPPT"/>
    <property type="match status" value="1"/>
</dbReference>
<evidence type="ECO:0000256" key="5">
    <source>
        <dbReference type="ARBA" id="ARBA00022694"/>
    </source>
</evidence>
<dbReference type="GO" id="GO:0006400">
    <property type="term" value="P:tRNA modification"/>
    <property type="evidence" value="ECO:0007669"/>
    <property type="project" value="TreeGrafter"/>
</dbReference>
<dbReference type="InterPro" id="IPR027417">
    <property type="entry name" value="P-loop_NTPase"/>
</dbReference>
<dbReference type="GO" id="GO:0052381">
    <property type="term" value="F:tRNA dimethylallyltransferase activity"/>
    <property type="evidence" value="ECO:0007669"/>
    <property type="project" value="UniProtKB-UniRule"/>
</dbReference>
<keyword evidence="5 10" id="KW-0819">tRNA processing</keyword>
<comment type="caution">
    <text evidence="10">Lacks conserved residue(s) required for the propagation of feature annotation.</text>
</comment>
<feature type="binding site" evidence="10">
    <location>
        <begin position="13"/>
        <end position="20"/>
    </location>
    <ligand>
        <name>ATP</name>
        <dbReference type="ChEBI" id="CHEBI:30616"/>
    </ligand>
</feature>
<gene>
    <name evidence="10 14" type="primary">miaA</name>
    <name evidence="14" type="ORF">D1B33_01265</name>
</gene>
<dbReference type="SUPFAM" id="SSF52540">
    <property type="entry name" value="P-loop containing nucleoside triphosphate hydrolases"/>
    <property type="match status" value="2"/>
</dbReference>
<dbReference type="InterPro" id="IPR039657">
    <property type="entry name" value="Dimethylallyltransferase"/>
</dbReference>
<keyword evidence="6 10" id="KW-0547">Nucleotide-binding</keyword>
<dbReference type="OrthoDB" id="9776390at2"/>
<comment type="similarity">
    <text evidence="3 10 13">Belongs to the IPP transferase family.</text>
</comment>
<dbReference type="Gene3D" id="1.10.20.140">
    <property type="match status" value="1"/>
</dbReference>
<sequence>MKKEKIEVVAIVGPTASGKTALSIRMAKEFNGEIINGDSMQIYKGLDIGTAKVTEEEMEGIPHHLLSFKEPTESFSVADYQTLVREKIAEIQSRGKLPIIVGGTGLYVQAVLYDFQFTKEEVDEVERQKYYEELAKIGPDAMHAKLAELDPETAKTIHPNNTRRVIRALEMVELHGVSKASEEHNRGDVPLYNHLIIGMDMDREKLYERIDLRVDLMMEKGLLEEVKGLYNRGIRGVQSVQAIGYKELYAYLDGLVTLEEAVLQLKQNSRRYAKRQLTYFRNKMDVKWIGQEFDKIEKYSKLFEFQEGK</sequence>
<evidence type="ECO:0000256" key="3">
    <source>
        <dbReference type="ARBA" id="ARBA00005842"/>
    </source>
</evidence>
<evidence type="ECO:0000256" key="13">
    <source>
        <dbReference type="RuleBase" id="RU003785"/>
    </source>
</evidence>
<name>A0A396SCW7_9BACL</name>
<evidence type="ECO:0000256" key="7">
    <source>
        <dbReference type="ARBA" id="ARBA00022840"/>
    </source>
</evidence>
<comment type="caution">
    <text evidence="14">The sequence shown here is derived from an EMBL/GenBank/DDBJ whole genome shotgun (WGS) entry which is preliminary data.</text>
</comment>
<evidence type="ECO:0000256" key="8">
    <source>
        <dbReference type="ARBA" id="ARBA00022842"/>
    </source>
</evidence>
<evidence type="ECO:0000256" key="2">
    <source>
        <dbReference type="ARBA" id="ARBA00003213"/>
    </source>
</evidence>
<evidence type="ECO:0000256" key="4">
    <source>
        <dbReference type="ARBA" id="ARBA00022679"/>
    </source>
</evidence>
<evidence type="ECO:0000256" key="6">
    <source>
        <dbReference type="ARBA" id="ARBA00022741"/>
    </source>
</evidence>
<dbReference type="GO" id="GO:0005524">
    <property type="term" value="F:ATP binding"/>
    <property type="evidence" value="ECO:0007669"/>
    <property type="project" value="UniProtKB-UniRule"/>
</dbReference>
<proteinExistence type="inferred from homology"/>
<dbReference type="InterPro" id="IPR018022">
    <property type="entry name" value="IPT"/>
</dbReference>
<keyword evidence="7 10" id="KW-0067">ATP-binding</keyword>
<comment type="subunit">
    <text evidence="10">Monomer.</text>
</comment>
<accession>A0A396SCW7</accession>
<comment type="function">
    <text evidence="2 10 12">Catalyzes the transfer of a dimethylallyl group onto the adenine at position 37 in tRNAs that read codons beginning with uridine, leading to the formation of N6-(dimethylallyl)adenosine (i(6)A).</text>
</comment>
<comment type="catalytic activity">
    <reaction evidence="9 10 11">
        <text>adenosine(37) in tRNA + dimethylallyl diphosphate = N(6)-dimethylallyladenosine(37) in tRNA + diphosphate</text>
        <dbReference type="Rhea" id="RHEA:26482"/>
        <dbReference type="Rhea" id="RHEA-COMP:10162"/>
        <dbReference type="Rhea" id="RHEA-COMP:10375"/>
        <dbReference type="ChEBI" id="CHEBI:33019"/>
        <dbReference type="ChEBI" id="CHEBI:57623"/>
        <dbReference type="ChEBI" id="CHEBI:74411"/>
        <dbReference type="ChEBI" id="CHEBI:74415"/>
        <dbReference type="EC" id="2.5.1.75"/>
    </reaction>
</comment>
<dbReference type="EC" id="2.5.1.75" evidence="10"/>
<dbReference type="PANTHER" id="PTHR11088:SF60">
    <property type="entry name" value="TRNA DIMETHYLALLYLTRANSFERASE"/>
    <property type="match status" value="1"/>
</dbReference>
<keyword evidence="4 10" id="KW-0808">Transferase</keyword>
<feature type="site" description="Interaction with substrate tRNA" evidence="10">
    <location>
        <position position="127"/>
    </location>
</feature>
<evidence type="ECO:0000256" key="11">
    <source>
        <dbReference type="RuleBase" id="RU003783"/>
    </source>
</evidence>
<dbReference type="EMBL" id="QWEI01000001">
    <property type="protein sequence ID" value="RHW39503.1"/>
    <property type="molecule type" value="Genomic_DNA"/>
</dbReference>
<organism evidence="14 15">
    <name type="scientific">Ureibacillus yapensis</name>
    <dbReference type="NCBI Taxonomy" id="2304605"/>
    <lineage>
        <taxon>Bacteria</taxon>
        <taxon>Bacillati</taxon>
        <taxon>Bacillota</taxon>
        <taxon>Bacilli</taxon>
        <taxon>Bacillales</taxon>
        <taxon>Caryophanaceae</taxon>
        <taxon>Ureibacillus</taxon>
    </lineage>
</organism>
<dbReference type="AlphaFoldDB" id="A0A396SCW7"/>
<keyword evidence="8 10" id="KW-0460">Magnesium</keyword>